<evidence type="ECO:0000313" key="2">
    <source>
        <dbReference type="EMBL" id="KGM53154.1"/>
    </source>
</evidence>
<dbReference type="RefSeq" id="WP_036139943.1">
    <property type="nucleotide sequence ID" value="NZ_AVPU01000040.1"/>
</dbReference>
<keyword evidence="1" id="KW-0732">Signal</keyword>
<evidence type="ECO:0000256" key="1">
    <source>
        <dbReference type="SAM" id="SignalP"/>
    </source>
</evidence>
<keyword evidence="3" id="KW-1185">Reference proteome</keyword>
<dbReference type="OrthoDB" id="6028448at2"/>
<dbReference type="Proteomes" id="UP000029998">
    <property type="component" value="Unassembled WGS sequence"/>
</dbReference>
<proteinExistence type="predicted"/>
<dbReference type="STRING" id="1385517.N800_09535"/>
<organism evidence="2 3">
    <name type="scientific">Lysobacter daejeonensis GH1-9</name>
    <dbReference type="NCBI Taxonomy" id="1385517"/>
    <lineage>
        <taxon>Bacteria</taxon>
        <taxon>Pseudomonadati</taxon>
        <taxon>Pseudomonadota</taxon>
        <taxon>Gammaproteobacteria</taxon>
        <taxon>Lysobacterales</taxon>
        <taxon>Lysobacteraceae</taxon>
        <taxon>Aerolutibacter</taxon>
    </lineage>
</organism>
<comment type="caution">
    <text evidence="2">The sequence shown here is derived from an EMBL/GenBank/DDBJ whole genome shotgun (WGS) entry which is preliminary data.</text>
</comment>
<reference evidence="2 3" key="1">
    <citation type="submission" date="2013-08" db="EMBL/GenBank/DDBJ databases">
        <title>Genome sequencing of Lysobacter.</title>
        <authorList>
            <person name="Zhang S."/>
            <person name="Wang G."/>
        </authorList>
    </citation>
    <scope>NUCLEOTIDE SEQUENCE [LARGE SCALE GENOMIC DNA]</scope>
    <source>
        <strain evidence="2 3">GH1-9</strain>
    </source>
</reference>
<accession>A0A0A0ERM7</accession>
<evidence type="ECO:0000313" key="3">
    <source>
        <dbReference type="Proteomes" id="UP000029998"/>
    </source>
</evidence>
<sequence>MSTPTTRVTRLGLAGLLLATASAVAGEPPVTEVAPIRAAALLSFQCEARVLPTQREVGEALGQYNFSQVYASRARLMSEVGRACQRRGVERVDVVLQPMAAPRHDVRYLAMQTAPAR</sequence>
<feature type="chain" id="PRO_5001961709" evidence="1">
    <location>
        <begin position="26"/>
        <end position="117"/>
    </location>
</feature>
<dbReference type="EMBL" id="AVPU01000040">
    <property type="protein sequence ID" value="KGM53154.1"/>
    <property type="molecule type" value="Genomic_DNA"/>
</dbReference>
<feature type="signal peptide" evidence="1">
    <location>
        <begin position="1"/>
        <end position="25"/>
    </location>
</feature>
<name>A0A0A0ERM7_9GAMM</name>
<gene>
    <name evidence="2" type="ORF">N800_09535</name>
</gene>
<dbReference type="AlphaFoldDB" id="A0A0A0ERM7"/>
<protein>
    <submittedName>
        <fullName evidence="2">Uncharacterized protein</fullName>
    </submittedName>
</protein>